<dbReference type="PROSITE" id="PS51184">
    <property type="entry name" value="JMJC"/>
    <property type="match status" value="1"/>
</dbReference>
<feature type="domain" description="JmjC" evidence="4">
    <location>
        <begin position="126"/>
        <end position="275"/>
    </location>
</feature>
<evidence type="ECO:0000313" key="5">
    <source>
        <dbReference type="RefSeq" id="XP_013168371.1"/>
    </source>
</evidence>
<accession>A0AAJ7E9P1</accession>
<dbReference type="Gene3D" id="2.60.120.650">
    <property type="entry name" value="Cupin"/>
    <property type="match status" value="1"/>
</dbReference>
<dbReference type="KEGG" id="pxu:106118290"/>
<organism evidence="5">
    <name type="scientific">Papilio xuthus</name>
    <name type="common">Asian swallowtail butterfly</name>
    <dbReference type="NCBI Taxonomy" id="66420"/>
    <lineage>
        <taxon>Eukaryota</taxon>
        <taxon>Metazoa</taxon>
        <taxon>Ecdysozoa</taxon>
        <taxon>Arthropoda</taxon>
        <taxon>Hexapoda</taxon>
        <taxon>Insecta</taxon>
        <taxon>Pterygota</taxon>
        <taxon>Neoptera</taxon>
        <taxon>Endopterygota</taxon>
        <taxon>Lepidoptera</taxon>
        <taxon>Glossata</taxon>
        <taxon>Ditrysia</taxon>
        <taxon>Papilionoidea</taxon>
        <taxon>Papilionidae</taxon>
        <taxon>Papilioninae</taxon>
        <taxon>Papilio</taxon>
    </lineage>
</organism>
<comment type="catalytic activity">
    <reaction evidence="2">
        <text>L-lysyl-[protein] + 2-oxoglutarate + O2 = 4-hydroxy-L-lysyl-[protein] + succinate + CO2</text>
        <dbReference type="Rhea" id="RHEA:57156"/>
        <dbReference type="Rhea" id="RHEA-COMP:9752"/>
        <dbReference type="Rhea" id="RHEA-COMP:15084"/>
        <dbReference type="ChEBI" id="CHEBI:15379"/>
        <dbReference type="ChEBI" id="CHEBI:16526"/>
        <dbReference type="ChEBI" id="CHEBI:16810"/>
        <dbReference type="ChEBI" id="CHEBI:29969"/>
        <dbReference type="ChEBI" id="CHEBI:30031"/>
        <dbReference type="ChEBI" id="CHEBI:141495"/>
    </reaction>
</comment>
<dbReference type="AlphaFoldDB" id="A0AAJ7E9P1"/>
<dbReference type="Pfam" id="PF13621">
    <property type="entry name" value="Cupin_8"/>
    <property type="match status" value="1"/>
</dbReference>
<protein>
    <recommendedName>
        <fullName evidence="3">Jumonji domain-containing protein 4</fullName>
    </recommendedName>
</protein>
<dbReference type="Proteomes" id="UP000694872">
    <property type="component" value="Unplaced"/>
</dbReference>
<dbReference type="CTD" id="65094"/>
<dbReference type="GO" id="GO:0045905">
    <property type="term" value="P:positive regulation of translational termination"/>
    <property type="evidence" value="ECO:0007669"/>
    <property type="project" value="TreeGrafter"/>
</dbReference>
<reference evidence="5" key="1">
    <citation type="submission" date="2025-08" db="UniProtKB">
        <authorList>
            <consortium name="RefSeq"/>
        </authorList>
    </citation>
    <scope>IDENTIFICATION</scope>
</reference>
<dbReference type="SUPFAM" id="SSF51197">
    <property type="entry name" value="Clavaminate synthase-like"/>
    <property type="match status" value="1"/>
</dbReference>
<evidence type="ECO:0000256" key="2">
    <source>
        <dbReference type="ARBA" id="ARBA00047762"/>
    </source>
</evidence>
<dbReference type="PANTHER" id="PTHR12480">
    <property type="entry name" value="ARGININE DEMETHYLASE AND LYSYL-HYDROXYLASE JMJD"/>
    <property type="match status" value="1"/>
</dbReference>
<evidence type="ECO:0000256" key="1">
    <source>
        <dbReference type="ARBA" id="ARBA00038068"/>
    </source>
</evidence>
<proteinExistence type="inferred from homology"/>
<dbReference type="InterPro" id="IPR050910">
    <property type="entry name" value="JMJD6_ArgDemeth/LysHydrox"/>
</dbReference>
<dbReference type="GO" id="GO:0005737">
    <property type="term" value="C:cytoplasm"/>
    <property type="evidence" value="ECO:0007669"/>
    <property type="project" value="TreeGrafter"/>
</dbReference>
<comment type="similarity">
    <text evidence="1">Belongs to the JMJD6 family.</text>
</comment>
<dbReference type="GO" id="GO:0016706">
    <property type="term" value="F:2-oxoglutarate-dependent dioxygenase activity"/>
    <property type="evidence" value="ECO:0007669"/>
    <property type="project" value="TreeGrafter"/>
</dbReference>
<dbReference type="GeneID" id="106118290"/>
<dbReference type="GO" id="GO:0043565">
    <property type="term" value="F:sequence-specific DNA binding"/>
    <property type="evidence" value="ECO:0007669"/>
    <property type="project" value="TreeGrafter"/>
</dbReference>
<dbReference type="SMART" id="SM00558">
    <property type="entry name" value="JmjC"/>
    <property type="match status" value="1"/>
</dbReference>
<dbReference type="PANTHER" id="PTHR12480:SF6">
    <property type="entry name" value="2-OXOGLUTARATE AND IRON-DEPENDENT OXYGENASE JMJD4"/>
    <property type="match status" value="1"/>
</dbReference>
<dbReference type="RefSeq" id="XP_013168371.1">
    <property type="nucleotide sequence ID" value="XM_013312917.1"/>
</dbReference>
<gene>
    <name evidence="5" type="primary">LOC106118290</name>
</gene>
<dbReference type="GO" id="GO:0005634">
    <property type="term" value="C:nucleus"/>
    <property type="evidence" value="ECO:0007669"/>
    <property type="project" value="TreeGrafter"/>
</dbReference>
<evidence type="ECO:0000259" key="4">
    <source>
        <dbReference type="PROSITE" id="PS51184"/>
    </source>
</evidence>
<sequence length="388" mass="45911">MVEIEIDFEHKCIPKHEYRNCTISVVDGCNLSYDYFFENFIMNNLPCVIKNVSLDWNCSKNWIKNGGINYEHFTTEYGDLEAPVADCCKVNYNAHCKQYMKVQDFMSYLENSQRDKLLYLKDWHLRRIKPDDMFYEVPKIFASDWLNEYSQDNKDDDFMFVYIGPEGSWTPLHCDVYSSYSWSVNVVGRKKWTLFPPGEENKLKDNFGNLPLLFNPKTYPDVKYFDVIQEKGDAIFVPTGWHHQVENTLDTISINHNFINASNIELVWEELKSNLFSVEKEIEEFRNTPEFITQCQLILKSVFGMDYIEFINLIIHIGDKRIKQYHGAKLYSFNNFTIGINHLKFDLHILIKLLYKIQQHPLYQNDFLIPSLKNNVEDIIKTIKVLLN</sequence>
<name>A0AAJ7E9P1_PAPXU</name>
<evidence type="ECO:0000256" key="3">
    <source>
        <dbReference type="ARBA" id="ARBA00082904"/>
    </source>
</evidence>
<dbReference type="InterPro" id="IPR041667">
    <property type="entry name" value="Cupin_8"/>
</dbReference>
<dbReference type="InterPro" id="IPR003347">
    <property type="entry name" value="JmjC_dom"/>
</dbReference>